<accession>A0A7S7NMY3</accession>
<feature type="signal peptide" evidence="5">
    <location>
        <begin position="1"/>
        <end position="25"/>
    </location>
</feature>
<dbReference type="Gene3D" id="3.20.20.80">
    <property type="entry name" value="Glycosidases"/>
    <property type="match status" value="1"/>
</dbReference>
<dbReference type="AlphaFoldDB" id="A0A7S7NMY3"/>
<organism evidence="8 9">
    <name type="scientific">Paludibaculum fermentans</name>
    <dbReference type="NCBI Taxonomy" id="1473598"/>
    <lineage>
        <taxon>Bacteria</taxon>
        <taxon>Pseudomonadati</taxon>
        <taxon>Acidobacteriota</taxon>
        <taxon>Terriglobia</taxon>
        <taxon>Bryobacterales</taxon>
        <taxon>Bryobacteraceae</taxon>
        <taxon>Paludibaculum</taxon>
    </lineage>
</organism>
<evidence type="ECO:0000256" key="2">
    <source>
        <dbReference type="ARBA" id="ARBA00022729"/>
    </source>
</evidence>
<dbReference type="InterPro" id="IPR001139">
    <property type="entry name" value="Glyco_hydro_30"/>
</dbReference>
<evidence type="ECO:0000256" key="1">
    <source>
        <dbReference type="ARBA" id="ARBA00005382"/>
    </source>
</evidence>
<dbReference type="PANTHER" id="PTHR11069">
    <property type="entry name" value="GLUCOSYLCERAMIDASE"/>
    <property type="match status" value="1"/>
</dbReference>
<dbReference type="EMBL" id="CP063849">
    <property type="protein sequence ID" value="QOY86583.1"/>
    <property type="molecule type" value="Genomic_DNA"/>
</dbReference>
<evidence type="ECO:0000256" key="5">
    <source>
        <dbReference type="SAM" id="SignalP"/>
    </source>
</evidence>
<dbReference type="InterPro" id="IPR013780">
    <property type="entry name" value="Glyco_hydro_b"/>
</dbReference>
<sequence>MKLDRSMISALICLAASLNVGLAQNREPAQIESWITSRDRSALFAKQASPAAFQANAHARGPVIVVDPGQQMQSVDGFGFALTGGSAELLSKMSPQARADVLRRTFATDGDHIGVSYLRLTIGASDLNSFVFSYDDLAPGETDFELKKFDLGQDRKDVIPVLKEILAIAPGIKILGSPWSAPAWMKTNNNVRGGALAERCYAVYAQYLVRYVEEMRKEGIAIDAITIQNEPLNSKNTPSMQWQVSQQLVFLRDHLYPAFTKAGLKTKVILFDHNCDRPDYPLALLSDPVISRFADGSGFHHYGGDLAAMSLMHLARPDKNVYFTEQMIIEKPGSPTIDIAATVKRMLIDTTRNWSRNVILWNLAADPENKPHTDNGGCPMCQGGVTLDKDAVTINLAYYTIAHASKFVRPGSVRIGSTGAGDRAVGLTEDEERPGVKRVVVIESAQVLPNVAFRTPDGKIVLVVANDTQSVNGFAIQYRGEVANLRLSPGGVGTYIWAAE</sequence>
<dbReference type="Proteomes" id="UP000593892">
    <property type="component" value="Chromosome"/>
</dbReference>
<feature type="chain" id="PRO_5032518464" evidence="5">
    <location>
        <begin position="26"/>
        <end position="500"/>
    </location>
</feature>
<dbReference type="PANTHER" id="PTHR11069:SF23">
    <property type="entry name" value="LYSOSOMAL ACID GLUCOSYLCERAMIDASE"/>
    <property type="match status" value="1"/>
</dbReference>
<evidence type="ECO:0000313" key="8">
    <source>
        <dbReference type="EMBL" id="QOY86583.1"/>
    </source>
</evidence>
<comment type="similarity">
    <text evidence="1 4">Belongs to the glycosyl hydrolase 30 family.</text>
</comment>
<gene>
    <name evidence="8" type="ORF">IRI77_27850</name>
</gene>
<keyword evidence="3 4" id="KW-0378">Hydrolase</keyword>
<feature type="domain" description="Glycosyl hydrolase family 30 beta sandwich" evidence="7">
    <location>
        <begin position="438"/>
        <end position="495"/>
    </location>
</feature>
<evidence type="ECO:0000256" key="3">
    <source>
        <dbReference type="ARBA" id="ARBA00022801"/>
    </source>
</evidence>
<dbReference type="Gene3D" id="2.60.40.1180">
    <property type="entry name" value="Golgi alpha-mannosidase II"/>
    <property type="match status" value="1"/>
</dbReference>
<evidence type="ECO:0000259" key="7">
    <source>
        <dbReference type="Pfam" id="PF17189"/>
    </source>
</evidence>
<dbReference type="Pfam" id="PF17189">
    <property type="entry name" value="Glyco_hydro_30C"/>
    <property type="match status" value="1"/>
</dbReference>
<dbReference type="InterPro" id="IPR033452">
    <property type="entry name" value="GH30_C"/>
</dbReference>
<name>A0A7S7NMY3_PALFE</name>
<evidence type="ECO:0000256" key="4">
    <source>
        <dbReference type="RuleBase" id="RU361188"/>
    </source>
</evidence>
<dbReference type="KEGG" id="pfer:IRI77_27850"/>
<dbReference type="GO" id="GO:0006680">
    <property type="term" value="P:glucosylceramide catabolic process"/>
    <property type="evidence" value="ECO:0007669"/>
    <property type="project" value="TreeGrafter"/>
</dbReference>
<protein>
    <submittedName>
        <fullName evidence="8">Glucosylceramidase</fullName>
    </submittedName>
</protein>
<keyword evidence="4" id="KW-0326">Glycosidase</keyword>
<dbReference type="InterPro" id="IPR017853">
    <property type="entry name" value="GH"/>
</dbReference>
<evidence type="ECO:0000313" key="9">
    <source>
        <dbReference type="Proteomes" id="UP000593892"/>
    </source>
</evidence>
<dbReference type="GO" id="GO:0004348">
    <property type="term" value="F:glucosylceramidase activity"/>
    <property type="evidence" value="ECO:0007669"/>
    <property type="project" value="InterPro"/>
</dbReference>
<keyword evidence="2 5" id="KW-0732">Signal</keyword>
<evidence type="ECO:0000259" key="6">
    <source>
        <dbReference type="Pfam" id="PF02055"/>
    </source>
</evidence>
<dbReference type="GO" id="GO:0016020">
    <property type="term" value="C:membrane"/>
    <property type="evidence" value="ECO:0007669"/>
    <property type="project" value="GOC"/>
</dbReference>
<keyword evidence="9" id="KW-1185">Reference proteome</keyword>
<dbReference type="InterPro" id="IPR033453">
    <property type="entry name" value="Glyco_hydro_30_TIM-barrel"/>
</dbReference>
<dbReference type="Pfam" id="PF02055">
    <property type="entry name" value="Glyco_hydro_30"/>
    <property type="match status" value="1"/>
</dbReference>
<dbReference type="SUPFAM" id="SSF51445">
    <property type="entry name" value="(Trans)glycosidases"/>
    <property type="match status" value="1"/>
</dbReference>
<feature type="domain" description="Glycosyl hydrolase family 30 TIM-barrel" evidence="6">
    <location>
        <begin position="75"/>
        <end position="408"/>
    </location>
</feature>
<reference evidence="8 9" key="1">
    <citation type="submission" date="2020-10" db="EMBL/GenBank/DDBJ databases">
        <title>Complete genome sequence of Paludibaculum fermentans P105T, a facultatively anaerobic acidobacterium capable of dissimilatory Fe(III) reduction.</title>
        <authorList>
            <person name="Dedysh S.N."/>
            <person name="Beletsky A.V."/>
            <person name="Kulichevskaya I.S."/>
            <person name="Mardanov A.V."/>
            <person name="Ravin N.V."/>
        </authorList>
    </citation>
    <scope>NUCLEOTIDE SEQUENCE [LARGE SCALE GENOMIC DNA]</scope>
    <source>
        <strain evidence="8 9">P105</strain>
    </source>
</reference>
<proteinExistence type="inferred from homology"/>